<proteinExistence type="predicted"/>
<reference evidence="1 2" key="1">
    <citation type="submission" date="2016-11" db="EMBL/GenBank/DDBJ databases">
        <title>A multilocus sequence analysis scheme for characterization of bacteria in the genus Thioclava.</title>
        <authorList>
            <person name="Liu Y."/>
            <person name="Shao Z."/>
        </authorList>
    </citation>
    <scope>NUCLEOTIDE SEQUENCE [LARGE SCALE GENOMIC DNA]</scope>
    <source>
        <strain evidence="1 2">TAW-CT134</strain>
    </source>
</reference>
<dbReference type="Pfam" id="PF20339">
    <property type="entry name" value="DUF6634"/>
    <property type="match status" value="1"/>
</dbReference>
<dbReference type="InterPro" id="IPR046574">
    <property type="entry name" value="DUF6634"/>
</dbReference>
<sequence>MVHETSPLQPYLEIIEGILPVTPIAMIDLGSAQQRIREHPALAPLLQTYLADRALGGQGGSSADETFDATLFIKWVIALSNLAPAIGDNLANGEQSAAPLLESWCPIVEDDVPLLVGRVSGHPHLREGARVRTSPLMNLQPKAGWARSCNRFYRLGLYDPSFLKTLQKDGRLSASAKLLRADRSS</sequence>
<evidence type="ECO:0000313" key="1">
    <source>
        <dbReference type="EMBL" id="OOY25812.1"/>
    </source>
</evidence>
<dbReference type="EMBL" id="MPZV01000001">
    <property type="protein sequence ID" value="OOY25812.1"/>
    <property type="molecule type" value="Genomic_DNA"/>
</dbReference>
<comment type="caution">
    <text evidence="1">The sequence shown here is derived from an EMBL/GenBank/DDBJ whole genome shotgun (WGS) entry which is preliminary data.</text>
</comment>
<organism evidence="1 2">
    <name type="scientific">Thioclava sediminum</name>
    <dbReference type="NCBI Taxonomy" id="1915319"/>
    <lineage>
        <taxon>Bacteria</taxon>
        <taxon>Pseudomonadati</taxon>
        <taxon>Pseudomonadota</taxon>
        <taxon>Alphaproteobacteria</taxon>
        <taxon>Rhodobacterales</taxon>
        <taxon>Paracoccaceae</taxon>
        <taxon>Thioclava</taxon>
    </lineage>
</organism>
<evidence type="ECO:0000313" key="2">
    <source>
        <dbReference type="Proteomes" id="UP000190787"/>
    </source>
</evidence>
<protein>
    <submittedName>
        <fullName evidence="1">Uncharacterized protein</fullName>
    </submittedName>
</protein>
<keyword evidence="2" id="KW-1185">Reference proteome</keyword>
<dbReference type="Proteomes" id="UP000190787">
    <property type="component" value="Unassembled WGS sequence"/>
</dbReference>
<gene>
    <name evidence="1" type="ORF">BMI91_05325</name>
</gene>
<accession>A0ABX3N1H3</accession>
<dbReference type="RefSeq" id="WP_078604190.1">
    <property type="nucleotide sequence ID" value="NZ_MPZV01000001.1"/>
</dbReference>
<name>A0ABX3N1H3_9RHOB</name>